<feature type="transmembrane region" description="Helical" evidence="1">
    <location>
        <begin position="95"/>
        <end position="119"/>
    </location>
</feature>
<organism evidence="2 3">
    <name type="scientific">Stylosanthes scabra</name>
    <dbReference type="NCBI Taxonomy" id="79078"/>
    <lineage>
        <taxon>Eukaryota</taxon>
        <taxon>Viridiplantae</taxon>
        <taxon>Streptophyta</taxon>
        <taxon>Embryophyta</taxon>
        <taxon>Tracheophyta</taxon>
        <taxon>Spermatophyta</taxon>
        <taxon>Magnoliopsida</taxon>
        <taxon>eudicotyledons</taxon>
        <taxon>Gunneridae</taxon>
        <taxon>Pentapetalae</taxon>
        <taxon>rosids</taxon>
        <taxon>fabids</taxon>
        <taxon>Fabales</taxon>
        <taxon>Fabaceae</taxon>
        <taxon>Papilionoideae</taxon>
        <taxon>50 kb inversion clade</taxon>
        <taxon>dalbergioids sensu lato</taxon>
        <taxon>Dalbergieae</taxon>
        <taxon>Pterocarpus clade</taxon>
        <taxon>Stylosanthes</taxon>
    </lineage>
</organism>
<keyword evidence="1" id="KW-1133">Transmembrane helix</keyword>
<name>A0ABU6VRL3_9FABA</name>
<sequence>MLRRLESFDFQCWLDCLWCADCRSSRLLFDACGYSVVFLANLTTAIYLATISHIGKTSGLNSFGLMWCNGIICGPILLIWTLIRGDLKMTINFPLCTWFYGCFALFLHIGILLELLHFFTTTLNSADTDDL</sequence>
<evidence type="ECO:0000313" key="2">
    <source>
        <dbReference type="EMBL" id="MED6175851.1"/>
    </source>
</evidence>
<dbReference type="EMBL" id="JASCZI010152291">
    <property type="protein sequence ID" value="MED6175851.1"/>
    <property type="molecule type" value="Genomic_DNA"/>
</dbReference>
<protein>
    <submittedName>
        <fullName evidence="2">Uncharacterized protein</fullName>
    </submittedName>
</protein>
<keyword evidence="1" id="KW-0812">Transmembrane</keyword>
<keyword evidence="3" id="KW-1185">Reference proteome</keyword>
<feature type="transmembrane region" description="Helical" evidence="1">
    <location>
        <begin position="31"/>
        <end position="51"/>
    </location>
</feature>
<feature type="transmembrane region" description="Helical" evidence="1">
    <location>
        <begin position="63"/>
        <end position="83"/>
    </location>
</feature>
<accession>A0ABU6VRL3</accession>
<dbReference type="Proteomes" id="UP001341840">
    <property type="component" value="Unassembled WGS sequence"/>
</dbReference>
<comment type="caution">
    <text evidence="2">The sequence shown here is derived from an EMBL/GenBank/DDBJ whole genome shotgun (WGS) entry which is preliminary data.</text>
</comment>
<evidence type="ECO:0000313" key="3">
    <source>
        <dbReference type="Proteomes" id="UP001341840"/>
    </source>
</evidence>
<proteinExistence type="predicted"/>
<reference evidence="2 3" key="1">
    <citation type="journal article" date="2023" name="Plants (Basel)">
        <title>Bridging the Gap: Combining Genomics and Transcriptomics Approaches to Understand Stylosanthes scabra, an Orphan Legume from the Brazilian Caatinga.</title>
        <authorList>
            <person name="Ferreira-Neto J.R.C."/>
            <person name="da Silva M.D."/>
            <person name="Binneck E."/>
            <person name="de Melo N.F."/>
            <person name="da Silva R.H."/>
            <person name="de Melo A.L.T.M."/>
            <person name="Pandolfi V."/>
            <person name="Bustamante F.O."/>
            <person name="Brasileiro-Vidal A.C."/>
            <person name="Benko-Iseppon A.M."/>
        </authorList>
    </citation>
    <scope>NUCLEOTIDE SEQUENCE [LARGE SCALE GENOMIC DNA]</scope>
    <source>
        <tissue evidence="2">Leaves</tissue>
    </source>
</reference>
<keyword evidence="1" id="KW-0472">Membrane</keyword>
<evidence type="ECO:0000256" key="1">
    <source>
        <dbReference type="SAM" id="Phobius"/>
    </source>
</evidence>
<gene>
    <name evidence="2" type="ORF">PIB30_082209</name>
</gene>